<feature type="signal peptide" evidence="3">
    <location>
        <begin position="1"/>
        <end position="21"/>
    </location>
</feature>
<evidence type="ECO:0000256" key="1">
    <source>
        <dbReference type="ARBA" id="ARBA00022729"/>
    </source>
</evidence>
<dbReference type="PROSITE" id="PS51257">
    <property type="entry name" value="PROKAR_LIPOPROTEIN"/>
    <property type="match status" value="1"/>
</dbReference>
<feature type="chain" id="PRO_5008240532" description="Cytochrome c-552/4 domain-containing protein" evidence="3">
    <location>
        <begin position="22"/>
        <end position="417"/>
    </location>
</feature>
<dbReference type="Proteomes" id="UP000215027">
    <property type="component" value="Chromosome I"/>
</dbReference>
<evidence type="ECO:0000256" key="3">
    <source>
        <dbReference type="SAM" id="SignalP"/>
    </source>
</evidence>
<dbReference type="PANTHER" id="PTHR35038">
    <property type="entry name" value="DISSIMILATORY SULFITE REDUCTASE SIRA"/>
    <property type="match status" value="1"/>
</dbReference>
<dbReference type="Pfam" id="PF01391">
    <property type="entry name" value="Collagen"/>
    <property type="match status" value="1"/>
</dbReference>
<evidence type="ECO:0000313" key="6">
    <source>
        <dbReference type="Proteomes" id="UP000215027"/>
    </source>
</evidence>
<proteinExistence type="predicted"/>
<gene>
    <name evidence="5" type="ORF">CFX0092_A2058</name>
</gene>
<dbReference type="InterPro" id="IPR036280">
    <property type="entry name" value="Multihaem_cyt_sf"/>
</dbReference>
<dbReference type="RefSeq" id="WP_095043350.1">
    <property type="nucleotide sequence ID" value="NZ_LN890655.1"/>
</dbReference>
<dbReference type="Gene3D" id="1.10.1130.10">
    <property type="entry name" value="Flavocytochrome C3, Chain A"/>
    <property type="match status" value="1"/>
</dbReference>
<dbReference type="KEGG" id="pbf:CFX0092_A2058"/>
<evidence type="ECO:0000313" key="5">
    <source>
        <dbReference type="EMBL" id="CUS03936.2"/>
    </source>
</evidence>
<dbReference type="InterPro" id="IPR008160">
    <property type="entry name" value="Collagen"/>
</dbReference>
<feature type="domain" description="Cytochrome c-552/4" evidence="4">
    <location>
        <begin position="175"/>
        <end position="214"/>
    </location>
</feature>
<feature type="region of interest" description="Disordered" evidence="2">
    <location>
        <begin position="26"/>
        <end position="61"/>
    </location>
</feature>
<evidence type="ECO:0000256" key="2">
    <source>
        <dbReference type="SAM" id="MobiDB-lite"/>
    </source>
</evidence>
<dbReference type="InterPro" id="IPR051829">
    <property type="entry name" value="Multiheme_Cytochr_ET"/>
</dbReference>
<dbReference type="SUPFAM" id="SSF48695">
    <property type="entry name" value="Multiheme cytochromes"/>
    <property type="match status" value="1"/>
</dbReference>
<keyword evidence="1 3" id="KW-0732">Signal</keyword>
<dbReference type="EMBL" id="LN890655">
    <property type="protein sequence ID" value="CUS03936.2"/>
    <property type="molecule type" value="Genomic_DNA"/>
</dbReference>
<sequence length="417" mass="43658">MTKNGRAATLVVFIFLTVAVAACSGRPGPTGPRGETGPQGPPGPTGQEGPTGARGAAGQDGVSFTPPALIGSAGCANCHQAYVDTFARSAHPQALTPVVDGQAPRFLPSAARRTPPEGLAWADIAYVVGGVEWKALFVGNDGNLITGEAAQFNLDNNQLEAGNEFVAYHAGQTVPFDCAACHATGYSSRGNQDDRPGMVGTFAQPGVQCEACHGPGSLHANNPRAFSMEISRDAAACRACHMTGDVVAADGFIQHTTHEYGDLFPGKHALIDCVDCHDPHAGVVAPRAARQPFLRATCEGCHFRQAQVEKIHVRIRVDCVRCHMPQLIQNAIGVPTSFMADVQTHQVIINAEQIGQFAEDGRILPQLGLDTACRQCHNSELGIGPALTDETLLAAAEGYHEPEPTAVPIEAGATTAP</sequence>
<protein>
    <recommendedName>
        <fullName evidence="4">Cytochrome c-552/4 domain-containing protein</fullName>
    </recommendedName>
</protein>
<dbReference type="AlphaFoldDB" id="A0A160T216"/>
<dbReference type="InterPro" id="IPR023155">
    <property type="entry name" value="Cyt_c-552/4"/>
</dbReference>
<evidence type="ECO:0000259" key="4">
    <source>
        <dbReference type="Pfam" id="PF13435"/>
    </source>
</evidence>
<organism evidence="5 6">
    <name type="scientific">Candidatus Promineifilum breve</name>
    <dbReference type="NCBI Taxonomy" id="1806508"/>
    <lineage>
        <taxon>Bacteria</taxon>
        <taxon>Bacillati</taxon>
        <taxon>Chloroflexota</taxon>
        <taxon>Ardenticatenia</taxon>
        <taxon>Candidatus Promineifilales</taxon>
        <taxon>Candidatus Promineifilaceae</taxon>
        <taxon>Candidatus Promineifilum</taxon>
    </lineage>
</organism>
<accession>A0A160T216</accession>
<name>A0A160T216_9CHLR</name>
<dbReference type="Pfam" id="PF13435">
    <property type="entry name" value="Cytochrome_C554"/>
    <property type="match status" value="1"/>
</dbReference>
<keyword evidence="6" id="KW-1185">Reference proteome</keyword>
<reference evidence="5" key="1">
    <citation type="submission" date="2016-01" db="EMBL/GenBank/DDBJ databases">
        <authorList>
            <person name="Mcilroy J.S."/>
            <person name="Karst M S."/>
            <person name="Albertsen M."/>
        </authorList>
    </citation>
    <scope>NUCLEOTIDE SEQUENCE</scope>
    <source>
        <strain evidence="5">Cfx-K</strain>
    </source>
</reference>
<dbReference type="PANTHER" id="PTHR35038:SF8">
    <property type="entry name" value="C-TYPE POLYHEME CYTOCHROME OMCC"/>
    <property type="match status" value="1"/>
</dbReference>